<feature type="domain" description="GGDEF" evidence="2">
    <location>
        <begin position="194"/>
        <end position="320"/>
    </location>
</feature>
<comment type="caution">
    <text evidence="3">The sequence shown here is derived from an EMBL/GenBank/DDBJ whole genome shotgun (WGS) entry which is preliminary data.</text>
</comment>
<proteinExistence type="predicted"/>
<dbReference type="Pfam" id="PF01590">
    <property type="entry name" value="GAF"/>
    <property type="match status" value="1"/>
</dbReference>
<comment type="cofactor">
    <cofactor evidence="1">
        <name>Mg(2+)</name>
        <dbReference type="ChEBI" id="CHEBI:18420"/>
    </cofactor>
</comment>
<protein>
    <submittedName>
        <fullName evidence="3">Diguanylate cyclase</fullName>
    </submittedName>
</protein>
<dbReference type="Gene3D" id="3.30.70.270">
    <property type="match status" value="1"/>
</dbReference>
<dbReference type="SUPFAM" id="SSF55781">
    <property type="entry name" value="GAF domain-like"/>
    <property type="match status" value="1"/>
</dbReference>
<dbReference type="InterPro" id="IPR029016">
    <property type="entry name" value="GAF-like_dom_sf"/>
</dbReference>
<dbReference type="CDD" id="cd01949">
    <property type="entry name" value="GGDEF"/>
    <property type="match status" value="1"/>
</dbReference>
<dbReference type="AlphaFoldDB" id="A0A177Y1P8"/>
<dbReference type="InterPro" id="IPR003018">
    <property type="entry name" value="GAF"/>
</dbReference>
<evidence type="ECO:0000256" key="1">
    <source>
        <dbReference type="ARBA" id="ARBA00001946"/>
    </source>
</evidence>
<dbReference type="PANTHER" id="PTHR43102">
    <property type="entry name" value="SLR1143 PROTEIN"/>
    <property type="match status" value="1"/>
</dbReference>
<accession>A0A177Y1P8</accession>
<dbReference type="InterPro" id="IPR043128">
    <property type="entry name" value="Rev_trsase/Diguanyl_cyclase"/>
</dbReference>
<dbReference type="SMART" id="SM00065">
    <property type="entry name" value="GAF"/>
    <property type="match status" value="1"/>
</dbReference>
<dbReference type="PROSITE" id="PS50887">
    <property type="entry name" value="GGDEF"/>
    <property type="match status" value="1"/>
</dbReference>
<dbReference type="Gene3D" id="3.30.450.40">
    <property type="match status" value="1"/>
</dbReference>
<dbReference type="Proteomes" id="UP000078406">
    <property type="component" value="Unassembled WGS sequence"/>
</dbReference>
<dbReference type="NCBIfam" id="TIGR00254">
    <property type="entry name" value="GGDEF"/>
    <property type="match status" value="1"/>
</dbReference>
<evidence type="ECO:0000313" key="3">
    <source>
        <dbReference type="EMBL" id="OAJ94799.1"/>
    </source>
</evidence>
<dbReference type="GO" id="GO:0003824">
    <property type="term" value="F:catalytic activity"/>
    <property type="evidence" value="ECO:0007669"/>
    <property type="project" value="UniProtKB-ARBA"/>
</dbReference>
<reference evidence="3 4" key="1">
    <citation type="journal article" date="2016" name="Syst. Appl. Microbiol.">
        <title>Vibrio bivalvicida sp. nov., a novel larval pathogen for bivalve molluscs reared in a hatchery.</title>
        <authorList>
            <person name="Dubert J."/>
            <person name="Romalde J.L."/>
            <person name="Prado S."/>
            <person name="Barja J.L."/>
        </authorList>
    </citation>
    <scope>NUCLEOTIDE SEQUENCE [LARGE SCALE GENOMIC DNA]</scope>
    <source>
        <strain evidence="3 4">605</strain>
    </source>
</reference>
<dbReference type="PANTHER" id="PTHR43102:SF2">
    <property type="entry name" value="GAF DOMAIN-CONTAINING PROTEIN"/>
    <property type="match status" value="1"/>
</dbReference>
<dbReference type="SMART" id="SM00267">
    <property type="entry name" value="GGDEF"/>
    <property type="match status" value="1"/>
</dbReference>
<evidence type="ECO:0000313" key="4">
    <source>
        <dbReference type="Proteomes" id="UP000078406"/>
    </source>
</evidence>
<organism evidence="3 4">
    <name type="scientific">Vibrio bivalvicida</name>
    <dbReference type="NCBI Taxonomy" id="1276888"/>
    <lineage>
        <taxon>Bacteria</taxon>
        <taxon>Pseudomonadati</taxon>
        <taxon>Pseudomonadota</taxon>
        <taxon>Gammaproteobacteria</taxon>
        <taxon>Vibrionales</taxon>
        <taxon>Vibrionaceae</taxon>
        <taxon>Vibrio</taxon>
        <taxon>Vibrio oreintalis group</taxon>
    </lineage>
</organism>
<dbReference type="RefSeq" id="WP_054961156.1">
    <property type="nucleotide sequence ID" value="NZ_LLEI02000021.1"/>
</dbReference>
<name>A0A177Y1P8_9VIBR</name>
<dbReference type="Pfam" id="PF00990">
    <property type="entry name" value="GGDEF"/>
    <property type="match status" value="1"/>
</dbReference>
<dbReference type="SUPFAM" id="SSF55073">
    <property type="entry name" value="Nucleotide cyclase"/>
    <property type="match status" value="1"/>
</dbReference>
<gene>
    <name evidence="3" type="ORF">APB76_05815</name>
</gene>
<dbReference type="InterPro" id="IPR000160">
    <property type="entry name" value="GGDEF_dom"/>
</dbReference>
<dbReference type="FunFam" id="3.30.70.270:FF:000001">
    <property type="entry name" value="Diguanylate cyclase domain protein"/>
    <property type="match status" value="1"/>
</dbReference>
<evidence type="ECO:0000259" key="2">
    <source>
        <dbReference type="PROSITE" id="PS50887"/>
    </source>
</evidence>
<dbReference type="EMBL" id="LLEI02000021">
    <property type="protein sequence ID" value="OAJ94799.1"/>
    <property type="molecule type" value="Genomic_DNA"/>
</dbReference>
<sequence length="320" mass="36269">MQVPNKPKNEAQRIEELEQLDILDTESEERFDRVTRLAKRLFDVPIAVVSLVDSDRQWFKSCYGMDAQQTPRDISFCGHAILGTEPFVISDATKDDRFADNPLVVGEPGIRFYAGVPLAHHDNTMLGTLCVIDTKPRHFNQEQINDLIDLAKIVEQELVTRVTATTDPLTQISNRRGFSSLGEKLLDYCRFGGFPVSLAYFDLDNFKQINDQFGHQLGDEALKQFTRLLESSFRESDVYARMGGDEFVVLMSGTTEMVAHIAIDRFTQSVEKFNQDSTHRYQITFSVGVASSKVLNDTTLESLIDVADKRMLEVKRGKSR</sequence>
<dbReference type="InterPro" id="IPR029787">
    <property type="entry name" value="Nucleotide_cyclase"/>
</dbReference>